<name>A0A081L6N4_9BACI</name>
<dbReference type="InterPro" id="IPR017853">
    <property type="entry name" value="GH"/>
</dbReference>
<dbReference type="AlphaFoldDB" id="A0A081L6N4"/>
<dbReference type="Pfam" id="PF01476">
    <property type="entry name" value="LysM"/>
    <property type="match status" value="2"/>
</dbReference>
<dbReference type="InterPro" id="IPR041704">
    <property type="entry name" value="CFLE_GH18"/>
</dbReference>
<keyword evidence="1" id="KW-0378">Hydrolase</keyword>
<organism evidence="5 6">
    <name type="scientific">Bacillus zhangzhouensis</name>
    <dbReference type="NCBI Taxonomy" id="1178540"/>
    <lineage>
        <taxon>Bacteria</taxon>
        <taxon>Bacillati</taxon>
        <taxon>Bacillota</taxon>
        <taxon>Bacilli</taxon>
        <taxon>Bacillales</taxon>
        <taxon>Bacillaceae</taxon>
        <taxon>Bacillus</taxon>
    </lineage>
</organism>
<dbReference type="GO" id="GO:0008061">
    <property type="term" value="F:chitin binding"/>
    <property type="evidence" value="ECO:0007669"/>
    <property type="project" value="InterPro"/>
</dbReference>
<evidence type="ECO:0000313" key="5">
    <source>
        <dbReference type="EMBL" id="KEP24910.1"/>
    </source>
</evidence>
<dbReference type="GO" id="GO:0070492">
    <property type="term" value="F:oligosaccharide binding"/>
    <property type="evidence" value="ECO:0007669"/>
    <property type="project" value="TreeGrafter"/>
</dbReference>
<dbReference type="PANTHER" id="PTHR46066:SF2">
    <property type="entry name" value="CHITINASE DOMAIN-CONTAINING PROTEIN 1"/>
    <property type="match status" value="1"/>
</dbReference>
<protein>
    <submittedName>
        <fullName evidence="5">Spore gernimation protein</fullName>
    </submittedName>
</protein>
<dbReference type="Proteomes" id="UP000028091">
    <property type="component" value="Unassembled WGS sequence"/>
</dbReference>
<feature type="domain" description="LysM" evidence="3">
    <location>
        <begin position="4"/>
        <end position="48"/>
    </location>
</feature>
<gene>
    <name evidence="5" type="ORF">BA70_14450</name>
</gene>
<dbReference type="Gene3D" id="3.10.50.10">
    <property type="match status" value="1"/>
</dbReference>
<dbReference type="OrthoDB" id="9769314at2"/>
<keyword evidence="6" id="KW-1185">Reference proteome</keyword>
<dbReference type="InterPro" id="IPR036779">
    <property type="entry name" value="LysM_dom_sf"/>
</dbReference>
<dbReference type="eggNOG" id="COG3858">
    <property type="taxonomic scope" value="Bacteria"/>
</dbReference>
<dbReference type="Pfam" id="PF00704">
    <property type="entry name" value="Glyco_hydro_18"/>
    <property type="match status" value="1"/>
</dbReference>
<dbReference type="InterPro" id="IPR029070">
    <property type="entry name" value="Chitinase_insertion_sf"/>
</dbReference>
<evidence type="ECO:0000256" key="2">
    <source>
        <dbReference type="ARBA" id="ARBA00023295"/>
    </source>
</evidence>
<dbReference type="Gene3D" id="3.10.350.10">
    <property type="entry name" value="LysM domain"/>
    <property type="match status" value="2"/>
</dbReference>
<comment type="caution">
    <text evidence="5">The sequence shown here is derived from an EMBL/GenBank/DDBJ whole genome shotgun (WGS) entry which is preliminary data.</text>
</comment>
<dbReference type="CDD" id="cd02874">
    <property type="entry name" value="GH18_CFLE_spore_hydrolase"/>
    <property type="match status" value="1"/>
</dbReference>
<proteinExistence type="predicted"/>
<keyword evidence="2" id="KW-0326">Glycosidase</keyword>
<dbReference type="GO" id="GO:0012505">
    <property type="term" value="C:endomembrane system"/>
    <property type="evidence" value="ECO:0007669"/>
    <property type="project" value="TreeGrafter"/>
</dbReference>
<dbReference type="Gene3D" id="3.20.20.80">
    <property type="entry name" value="Glycosidases"/>
    <property type="match status" value="1"/>
</dbReference>
<dbReference type="GO" id="GO:0005975">
    <property type="term" value="P:carbohydrate metabolic process"/>
    <property type="evidence" value="ECO:0007669"/>
    <property type="project" value="InterPro"/>
</dbReference>
<dbReference type="InterPro" id="IPR001223">
    <property type="entry name" value="Glyco_hydro18_cat"/>
</dbReference>
<dbReference type="eggNOG" id="COG1388">
    <property type="taxonomic scope" value="Bacteria"/>
</dbReference>
<dbReference type="GO" id="GO:0016798">
    <property type="term" value="F:hydrolase activity, acting on glycosyl bonds"/>
    <property type="evidence" value="ECO:0007669"/>
    <property type="project" value="UniProtKB-KW"/>
</dbReference>
<accession>A0A081L6N4</accession>
<dbReference type="SUPFAM" id="SSF51445">
    <property type="entry name" value="(Trans)glycosidases"/>
    <property type="match status" value="1"/>
</dbReference>
<dbReference type="PROSITE" id="PS51782">
    <property type="entry name" value="LYSM"/>
    <property type="match status" value="2"/>
</dbReference>
<dbReference type="SMART" id="SM00636">
    <property type="entry name" value="Glyco_18"/>
    <property type="match status" value="1"/>
</dbReference>
<dbReference type="EMBL" id="JOTP01000040">
    <property type="protein sequence ID" value="KEP24910.1"/>
    <property type="molecule type" value="Genomic_DNA"/>
</dbReference>
<reference evidence="5 6" key="1">
    <citation type="submission" date="2012-09" db="EMBL/GenBank/DDBJ databases">
        <title>Genome Sequence of Bacillus sp. DW5-4.</title>
        <authorList>
            <person name="Lai Q."/>
            <person name="Liu Y."/>
            <person name="Shao Z."/>
        </authorList>
    </citation>
    <scope>NUCLEOTIDE SEQUENCE [LARGE SCALE GENOMIC DNA]</scope>
    <source>
        <strain evidence="5 6">DW5-4</strain>
    </source>
</reference>
<evidence type="ECO:0000256" key="1">
    <source>
        <dbReference type="ARBA" id="ARBA00022801"/>
    </source>
</evidence>
<dbReference type="CDD" id="cd00118">
    <property type="entry name" value="LysM"/>
    <property type="match status" value="2"/>
</dbReference>
<dbReference type="PANTHER" id="PTHR46066">
    <property type="entry name" value="CHITINASE DOMAIN-CONTAINING PROTEIN 1 FAMILY MEMBER"/>
    <property type="match status" value="1"/>
</dbReference>
<evidence type="ECO:0000259" key="3">
    <source>
        <dbReference type="PROSITE" id="PS51782"/>
    </source>
</evidence>
<dbReference type="InterPro" id="IPR018392">
    <property type="entry name" value="LysM"/>
</dbReference>
<sequence length="433" mass="49710">MTIQIYVVKRGDTLSEIAMRFKTTVNEIIRTNDIETPNQLVVGQTIVIPIRGQFYEVKQNDTLYQIGRRFQISVEELARVNRIRPEAILPIRFLLYIPQRPKRNINSNAYIEPRGNQVSENLKQAVREASPYLTHLGAFSFQAQRDGTLREPPLDQLPQIAAQSRTVLSMVVTNLENEKFSDELGRILLTNQSVKTTFLNEIVRVAQKYQLKEIHFDFEYLRPADKDAYLQFLREATTRFHQQGWTISVALAPKTSSEQKGKWYEAHDYEAIGKIVDHVVLMTYEWGYSGGPAQAVSPIGPVRQVIEYALTVMPANKIVMGQNLYGYDWTLPYVQGGPIAKAISPQQAIAIARENNVSILYDETAQAPYFRYTDANNKEHEVWFEDARSIQAKFNLIKELNLNGIAYWKLGLSFPQNWLLLSDQFNIEKRTTS</sequence>
<feature type="domain" description="LysM" evidence="3">
    <location>
        <begin position="53"/>
        <end position="97"/>
    </location>
</feature>
<feature type="domain" description="GH18" evidence="4">
    <location>
        <begin position="105"/>
        <end position="433"/>
    </location>
</feature>
<dbReference type="SMART" id="SM00257">
    <property type="entry name" value="LysM"/>
    <property type="match status" value="2"/>
</dbReference>
<dbReference type="PROSITE" id="PS51910">
    <property type="entry name" value="GH18_2"/>
    <property type="match status" value="1"/>
</dbReference>
<evidence type="ECO:0000259" key="4">
    <source>
        <dbReference type="PROSITE" id="PS51910"/>
    </source>
</evidence>
<dbReference type="SUPFAM" id="SSF54106">
    <property type="entry name" value="LysM domain"/>
    <property type="match status" value="2"/>
</dbReference>
<evidence type="ECO:0000313" key="6">
    <source>
        <dbReference type="Proteomes" id="UP000028091"/>
    </source>
</evidence>
<dbReference type="InterPro" id="IPR011583">
    <property type="entry name" value="Chitinase_II/V-like_cat"/>
</dbReference>